<dbReference type="GeneID" id="37068704"/>
<sequence>MKLYLITLLNLSVAYLATASPLTIQIVGEHSEFALRCSHVSLALSSGKRRDTEPIKTLLKLAAPVMDVSNPRGYAAGAKGVHGAVKSICLSASRTRLVVSGDIQQQQQAIDGRYH</sequence>
<accession>A0A317WNN5</accession>
<evidence type="ECO:0000313" key="2">
    <source>
        <dbReference type="EMBL" id="PWY87605.1"/>
    </source>
</evidence>
<dbReference type="EMBL" id="MSFL01000006">
    <property type="protein sequence ID" value="PWY87605.1"/>
    <property type="molecule type" value="Genomic_DNA"/>
</dbReference>
<organism evidence="2 3">
    <name type="scientific">Aspergillus heteromorphus CBS 117.55</name>
    <dbReference type="NCBI Taxonomy" id="1448321"/>
    <lineage>
        <taxon>Eukaryota</taxon>
        <taxon>Fungi</taxon>
        <taxon>Dikarya</taxon>
        <taxon>Ascomycota</taxon>
        <taxon>Pezizomycotina</taxon>
        <taxon>Eurotiomycetes</taxon>
        <taxon>Eurotiomycetidae</taxon>
        <taxon>Eurotiales</taxon>
        <taxon>Aspergillaceae</taxon>
        <taxon>Aspergillus</taxon>
        <taxon>Aspergillus subgen. Circumdati</taxon>
    </lineage>
</organism>
<keyword evidence="1" id="KW-0732">Signal</keyword>
<dbReference type="Proteomes" id="UP000247233">
    <property type="component" value="Unassembled WGS sequence"/>
</dbReference>
<dbReference type="RefSeq" id="XP_025401488.1">
    <property type="nucleotide sequence ID" value="XM_025546467.1"/>
</dbReference>
<evidence type="ECO:0000313" key="3">
    <source>
        <dbReference type="Proteomes" id="UP000247233"/>
    </source>
</evidence>
<reference evidence="2 3" key="1">
    <citation type="submission" date="2016-12" db="EMBL/GenBank/DDBJ databases">
        <title>The genomes of Aspergillus section Nigri reveals drivers in fungal speciation.</title>
        <authorList>
            <consortium name="DOE Joint Genome Institute"/>
            <person name="Vesth T.C."/>
            <person name="Nybo J."/>
            <person name="Theobald S."/>
            <person name="Brandl J."/>
            <person name="Frisvad J.C."/>
            <person name="Nielsen K.F."/>
            <person name="Lyhne E.K."/>
            <person name="Kogle M.E."/>
            <person name="Kuo A."/>
            <person name="Riley R."/>
            <person name="Clum A."/>
            <person name="Nolan M."/>
            <person name="Lipzen A."/>
            <person name="Salamov A."/>
            <person name="Henrissat B."/>
            <person name="Wiebenga A."/>
            <person name="De Vries R.P."/>
            <person name="Grigoriev I.V."/>
            <person name="Mortensen U.H."/>
            <person name="Andersen M.R."/>
            <person name="Baker S.E."/>
        </authorList>
    </citation>
    <scope>NUCLEOTIDE SEQUENCE [LARGE SCALE GENOMIC DNA]</scope>
    <source>
        <strain evidence="2 3">CBS 117.55</strain>
    </source>
</reference>
<dbReference type="VEuPathDB" id="FungiDB:BO70DRAFT_394487"/>
<comment type="caution">
    <text evidence="2">The sequence shown here is derived from an EMBL/GenBank/DDBJ whole genome shotgun (WGS) entry which is preliminary data.</text>
</comment>
<gene>
    <name evidence="2" type="ORF">BO70DRAFT_394487</name>
</gene>
<dbReference type="AlphaFoldDB" id="A0A317WNN5"/>
<name>A0A317WNN5_9EURO</name>
<keyword evidence="3" id="KW-1185">Reference proteome</keyword>
<feature type="signal peptide" evidence="1">
    <location>
        <begin position="1"/>
        <end position="19"/>
    </location>
</feature>
<evidence type="ECO:0000256" key="1">
    <source>
        <dbReference type="SAM" id="SignalP"/>
    </source>
</evidence>
<feature type="chain" id="PRO_5016240712" evidence="1">
    <location>
        <begin position="20"/>
        <end position="115"/>
    </location>
</feature>
<proteinExistence type="predicted"/>
<protein>
    <submittedName>
        <fullName evidence="2">Uncharacterized protein</fullName>
    </submittedName>
</protein>